<dbReference type="SMART" id="SM00320">
    <property type="entry name" value="WD40"/>
    <property type="match status" value="5"/>
</dbReference>
<dbReference type="InterPro" id="IPR049052">
    <property type="entry name" value="nSTAND1"/>
</dbReference>
<evidence type="ECO:0000313" key="5">
    <source>
        <dbReference type="EMBL" id="UXX77724.1"/>
    </source>
</evidence>
<feature type="domain" description="Novel STAND NTPase 1" evidence="4">
    <location>
        <begin position="16"/>
        <end position="434"/>
    </location>
</feature>
<reference evidence="5" key="1">
    <citation type="submission" date="2022-10" db="EMBL/GenBank/DDBJ databases">
        <title>Comparative genomics and taxonomic characterization of three novel marine species of genus Reichenbachiella exhibiting antioxidant and polysaccharide degradation activities.</title>
        <authorList>
            <person name="Muhammad N."/>
            <person name="Lee Y.-J."/>
            <person name="Ko J."/>
            <person name="Kim S.-G."/>
        </authorList>
    </citation>
    <scope>NUCLEOTIDE SEQUENCE</scope>
    <source>
        <strain evidence="5">Wsw4-B4</strain>
    </source>
</reference>
<dbReference type="EMBL" id="CP106735">
    <property type="protein sequence ID" value="UXX77724.1"/>
    <property type="molecule type" value="Genomic_DNA"/>
</dbReference>
<keyword evidence="1 3" id="KW-0853">WD repeat</keyword>
<sequence length="997" mass="112413">MPTTETPITTSKISNPFPGLRPFKSDEAELFFGRETQVDYVIKQIKEKGFIAVIGASGVGKSSFMSCGVLSDMINPDTNDKDRWNVMSITPGHAPTRSLARGIYNSILKKDDESDNDASKTEEKIDKLERTIWKKPERLFKLLNGKLKKNKKKHLLFIDQFEEVFRFAQESNDAYHSVKTLMDLLTATIAQKEMPVHIVIAIRADFIGDCARFPQLTSAINSSQYLIPQLTREEKEKAIRGPIHFMNAKVEDDLVEKILDEVGDDSDQLPIMQHALMRTFDYWKKNQSGEQSIAISDYEAIGGMKNALSKHAREAYGDLNHKELQLCKRIFKCITEKGEDGRGVRRPTTLKDISQIVGASKEEVVAIVEQFRRPGRSLLLPSGQIKFEDDTIIDISHESLMRNWVELAEWVDEEAESVKLYLSLATAAAMHQEGKEGLWTPPGLLLAQNWKKEQQPTMHWGLRYDPAYERTILFLDHSDEEYERKKRINERNQKRKINNARKFGTLMLFVCFCAFVAFYYASEESERAELETLKALEAQKKAVEEGEKAEISAIKAEKSAEKARKAQSHAMTKKLEAELAKLEADSMGGIAIQNAEEAKSLRLRSLGKAMAIKSLQITTPEKEGYVASLAYQFNQSNHGTANDPDIYDGLYYALKALNTDPERFDQTKHDQNVRALISSAKNECIYSTGSDGTILKWDINGNQSNTTTISQSKGVKVNKSLALSPDENRLACGGLFRYIEEYDLSQSDDKPKTIPTNWTDTWFLSYTKDGKLLAVGSSNKIMLLSDGVFVPLSDGENKINALTIDPGSNSVLAAQENGQLVRYFLDGSTPPEVIIDQSIPLYAVQFSPNATYLAVGDEEGKIHLYNGKDQTLPPKILRVHNARVNQIVFDQAGKIMASGSFDKTVRMWDLEHLDDAPIILRDHDDWVWSIVFTHDGSNLWAGSRDYHIKTWPTKTHDMAIEICDLLGADLAFSDTDWKHYVGEDIARPETSFCTTYN</sequence>
<dbReference type="PANTHER" id="PTHR22847:SF637">
    <property type="entry name" value="WD REPEAT DOMAIN 5B"/>
    <property type="match status" value="1"/>
</dbReference>
<dbReference type="Proteomes" id="UP001062165">
    <property type="component" value="Chromosome"/>
</dbReference>
<protein>
    <recommendedName>
        <fullName evidence="4">Novel STAND NTPase 1 domain-containing protein</fullName>
    </recommendedName>
</protein>
<gene>
    <name evidence="5" type="ORF">N7E81_10120</name>
</gene>
<dbReference type="InterPro" id="IPR015943">
    <property type="entry name" value="WD40/YVTN_repeat-like_dom_sf"/>
</dbReference>
<evidence type="ECO:0000256" key="1">
    <source>
        <dbReference type="ARBA" id="ARBA00022574"/>
    </source>
</evidence>
<dbReference type="Pfam" id="PF00400">
    <property type="entry name" value="WD40"/>
    <property type="match status" value="3"/>
</dbReference>
<dbReference type="PROSITE" id="PS50082">
    <property type="entry name" value="WD_REPEATS_2"/>
    <property type="match status" value="3"/>
</dbReference>
<dbReference type="PANTHER" id="PTHR22847">
    <property type="entry name" value="WD40 REPEAT PROTEIN"/>
    <property type="match status" value="1"/>
</dbReference>
<evidence type="ECO:0000256" key="2">
    <source>
        <dbReference type="ARBA" id="ARBA00022737"/>
    </source>
</evidence>
<dbReference type="InterPro" id="IPR027417">
    <property type="entry name" value="P-loop_NTPase"/>
</dbReference>
<proteinExistence type="predicted"/>
<dbReference type="SUPFAM" id="SSF50978">
    <property type="entry name" value="WD40 repeat-like"/>
    <property type="match status" value="1"/>
</dbReference>
<feature type="repeat" description="WD" evidence="3">
    <location>
        <begin position="666"/>
        <end position="707"/>
    </location>
</feature>
<feature type="repeat" description="WD" evidence="3">
    <location>
        <begin position="920"/>
        <end position="961"/>
    </location>
</feature>
<accession>A0ABY6CVG1</accession>
<dbReference type="InterPro" id="IPR019775">
    <property type="entry name" value="WD40_repeat_CS"/>
</dbReference>
<name>A0ABY6CVG1_9BACT</name>
<evidence type="ECO:0000313" key="6">
    <source>
        <dbReference type="Proteomes" id="UP001062165"/>
    </source>
</evidence>
<dbReference type="InterPro" id="IPR001680">
    <property type="entry name" value="WD40_rpt"/>
</dbReference>
<dbReference type="Pfam" id="PF20703">
    <property type="entry name" value="nSTAND1"/>
    <property type="match status" value="1"/>
</dbReference>
<dbReference type="Gene3D" id="3.40.50.300">
    <property type="entry name" value="P-loop containing nucleotide triphosphate hydrolases"/>
    <property type="match status" value="1"/>
</dbReference>
<dbReference type="PROSITE" id="PS00678">
    <property type="entry name" value="WD_REPEATS_1"/>
    <property type="match status" value="1"/>
</dbReference>
<dbReference type="SUPFAM" id="SSF52540">
    <property type="entry name" value="P-loop containing nucleoside triphosphate hydrolases"/>
    <property type="match status" value="1"/>
</dbReference>
<dbReference type="PROSITE" id="PS50294">
    <property type="entry name" value="WD_REPEATS_REGION"/>
    <property type="match status" value="2"/>
</dbReference>
<feature type="repeat" description="WD" evidence="3">
    <location>
        <begin position="877"/>
        <end position="911"/>
    </location>
</feature>
<dbReference type="Gene3D" id="2.130.10.10">
    <property type="entry name" value="YVTN repeat-like/Quinoprotein amine dehydrogenase"/>
    <property type="match status" value="2"/>
</dbReference>
<evidence type="ECO:0000259" key="4">
    <source>
        <dbReference type="Pfam" id="PF20703"/>
    </source>
</evidence>
<keyword evidence="2" id="KW-0677">Repeat</keyword>
<dbReference type="RefSeq" id="WP_263049471.1">
    <property type="nucleotide sequence ID" value="NZ_CP106735.1"/>
</dbReference>
<organism evidence="5 6">
    <name type="scientific">Reichenbachiella carrageenanivorans</name>
    <dbReference type="NCBI Taxonomy" id="2979869"/>
    <lineage>
        <taxon>Bacteria</taxon>
        <taxon>Pseudomonadati</taxon>
        <taxon>Bacteroidota</taxon>
        <taxon>Cytophagia</taxon>
        <taxon>Cytophagales</taxon>
        <taxon>Reichenbachiellaceae</taxon>
        <taxon>Reichenbachiella</taxon>
    </lineage>
</organism>
<keyword evidence="6" id="KW-1185">Reference proteome</keyword>
<dbReference type="InterPro" id="IPR036322">
    <property type="entry name" value="WD40_repeat_dom_sf"/>
</dbReference>
<evidence type="ECO:0000256" key="3">
    <source>
        <dbReference type="PROSITE-ProRule" id="PRU00221"/>
    </source>
</evidence>